<reference evidence="1" key="1">
    <citation type="journal article" date="2015" name="Nature">
        <title>Complex archaea that bridge the gap between prokaryotes and eukaryotes.</title>
        <authorList>
            <person name="Spang A."/>
            <person name="Saw J.H."/>
            <person name="Jorgensen S.L."/>
            <person name="Zaremba-Niedzwiedzka K."/>
            <person name="Martijn J."/>
            <person name="Lind A.E."/>
            <person name="van Eijk R."/>
            <person name="Schleper C."/>
            <person name="Guy L."/>
            <person name="Ettema T.J."/>
        </authorList>
    </citation>
    <scope>NUCLEOTIDE SEQUENCE</scope>
</reference>
<sequence length="146" mass="17659">DRMLEYVDLYCYCLIPNHFHLLVKTKPASKKDVDEIDYSKKFGNLFAAYAQSFNHYYHRKGSLFSQNFRRKQIESDDYLKTVVIYIHRNPVKHGLVENLTDWKHSSYQEYIYSMPRYCKNTEVIEWFSSKEIFKFCHTMDPDTDIE</sequence>
<dbReference type="EMBL" id="LAZR01034164">
    <property type="protein sequence ID" value="KKL46075.1"/>
    <property type="molecule type" value="Genomic_DNA"/>
</dbReference>
<dbReference type="PANTHER" id="PTHR34322">
    <property type="entry name" value="TRANSPOSASE, Y1_TNP DOMAIN-CONTAINING"/>
    <property type="match status" value="1"/>
</dbReference>
<dbReference type="PANTHER" id="PTHR34322:SF2">
    <property type="entry name" value="TRANSPOSASE IS200-LIKE DOMAIN-CONTAINING PROTEIN"/>
    <property type="match status" value="1"/>
</dbReference>
<name>A0A0F9EMC7_9ZZZZ</name>
<dbReference type="SUPFAM" id="SSF143422">
    <property type="entry name" value="Transposase IS200-like"/>
    <property type="match status" value="1"/>
</dbReference>
<dbReference type="GO" id="GO:0006313">
    <property type="term" value="P:DNA transposition"/>
    <property type="evidence" value="ECO:0007669"/>
    <property type="project" value="InterPro"/>
</dbReference>
<protein>
    <recommendedName>
        <fullName evidence="2">Transposase IS200-like domain-containing protein</fullName>
    </recommendedName>
</protein>
<dbReference type="GO" id="GO:0004803">
    <property type="term" value="F:transposase activity"/>
    <property type="evidence" value="ECO:0007669"/>
    <property type="project" value="InterPro"/>
</dbReference>
<dbReference type="Gene3D" id="3.30.70.1290">
    <property type="entry name" value="Transposase IS200-like"/>
    <property type="match status" value="1"/>
</dbReference>
<organism evidence="1">
    <name type="scientific">marine sediment metagenome</name>
    <dbReference type="NCBI Taxonomy" id="412755"/>
    <lineage>
        <taxon>unclassified sequences</taxon>
        <taxon>metagenomes</taxon>
        <taxon>ecological metagenomes</taxon>
    </lineage>
</organism>
<evidence type="ECO:0008006" key="2">
    <source>
        <dbReference type="Google" id="ProtNLM"/>
    </source>
</evidence>
<dbReference type="GO" id="GO:0003677">
    <property type="term" value="F:DNA binding"/>
    <property type="evidence" value="ECO:0007669"/>
    <property type="project" value="InterPro"/>
</dbReference>
<feature type="non-terminal residue" evidence="1">
    <location>
        <position position="1"/>
    </location>
</feature>
<dbReference type="InterPro" id="IPR036515">
    <property type="entry name" value="Transposase_17_sf"/>
</dbReference>
<evidence type="ECO:0000313" key="1">
    <source>
        <dbReference type="EMBL" id="KKL46075.1"/>
    </source>
</evidence>
<dbReference type="AlphaFoldDB" id="A0A0F9EMC7"/>
<gene>
    <name evidence="1" type="ORF">LCGC14_2349220</name>
</gene>
<accession>A0A0F9EMC7</accession>
<comment type="caution">
    <text evidence="1">The sequence shown here is derived from an EMBL/GenBank/DDBJ whole genome shotgun (WGS) entry which is preliminary data.</text>
</comment>
<proteinExistence type="predicted"/>